<comment type="caution">
    <text evidence="1">The sequence shown here is derived from an EMBL/GenBank/DDBJ whole genome shotgun (WGS) entry which is preliminary data.</text>
</comment>
<name>A0A5C5Z1N9_9BACT</name>
<reference evidence="1 2" key="1">
    <citation type="submission" date="2019-02" db="EMBL/GenBank/DDBJ databases">
        <title>Deep-cultivation of Planctomycetes and their phenomic and genomic characterization uncovers novel biology.</title>
        <authorList>
            <person name="Wiegand S."/>
            <person name="Jogler M."/>
            <person name="Boedeker C."/>
            <person name="Pinto D."/>
            <person name="Vollmers J."/>
            <person name="Rivas-Marin E."/>
            <person name="Kohn T."/>
            <person name="Peeters S.H."/>
            <person name="Heuer A."/>
            <person name="Rast P."/>
            <person name="Oberbeckmann S."/>
            <person name="Bunk B."/>
            <person name="Jeske O."/>
            <person name="Meyerdierks A."/>
            <person name="Storesund J.E."/>
            <person name="Kallscheuer N."/>
            <person name="Luecker S."/>
            <person name="Lage O.M."/>
            <person name="Pohl T."/>
            <person name="Merkel B.J."/>
            <person name="Hornburger P."/>
            <person name="Mueller R.-W."/>
            <person name="Bruemmer F."/>
            <person name="Labrenz M."/>
            <person name="Spormann A.M."/>
            <person name="Op Den Camp H."/>
            <person name="Overmann J."/>
            <person name="Amann R."/>
            <person name="Jetten M.S.M."/>
            <person name="Mascher T."/>
            <person name="Medema M.H."/>
            <person name="Devos D.P."/>
            <person name="Kaster A.-K."/>
            <person name="Ovreas L."/>
            <person name="Rohde M."/>
            <person name="Galperin M.Y."/>
            <person name="Jogler C."/>
        </authorList>
    </citation>
    <scope>NUCLEOTIDE SEQUENCE [LARGE SCALE GENOMIC DNA]</scope>
    <source>
        <strain evidence="1 2">CA13</strain>
    </source>
</reference>
<dbReference type="Proteomes" id="UP000315010">
    <property type="component" value="Unassembled WGS sequence"/>
</dbReference>
<protein>
    <submittedName>
        <fullName evidence="1">Uncharacterized protein</fullName>
    </submittedName>
</protein>
<evidence type="ECO:0000313" key="2">
    <source>
        <dbReference type="Proteomes" id="UP000315010"/>
    </source>
</evidence>
<evidence type="ECO:0000313" key="1">
    <source>
        <dbReference type="EMBL" id="TWT81288.1"/>
    </source>
</evidence>
<dbReference type="AlphaFoldDB" id="A0A5C5Z1N9"/>
<keyword evidence="2" id="KW-1185">Reference proteome</keyword>
<organism evidence="1 2">
    <name type="scientific">Novipirellula herctigrandis</name>
    <dbReference type="NCBI Taxonomy" id="2527986"/>
    <lineage>
        <taxon>Bacteria</taxon>
        <taxon>Pseudomonadati</taxon>
        <taxon>Planctomycetota</taxon>
        <taxon>Planctomycetia</taxon>
        <taxon>Pirellulales</taxon>
        <taxon>Pirellulaceae</taxon>
        <taxon>Novipirellula</taxon>
    </lineage>
</organism>
<accession>A0A5C5Z1N9</accession>
<gene>
    <name evidence="1" type="ORF">CA13_27390</name>
</gene>
<sequence length="51" mass="5543">MERDCNVAAGAFEGDCVEQSGNDAGLFSWRERILGFVQAGQDSLEYLADSN</sequence>
<dbReference type="EMBL" id="SJPJ01000001">
    <property type="protein sequence ID" value="TWT81288.1"/>
    <property type="molecule type" value="Genomic_DNA"/>
</dbReference>
<proteinExistence type="predicted"/>